<dbReference type="PANTHER" id="PTHR45436">
    <property type="entry name" value="SENSOR HISTIDINE KINASE YKOH"/>
    <property type="match status" value="1"/>
</dbReference>
<name>A0A2Z5FYK8_9BACT</name>
<evidence type="ECO:0000313" key="15">
    <source>
        <dbReference type="Proteomes" id="UP000253606"/>
    </source>
</evidence>
<gene>
    <name evidence="14" type="ORF">ACPOL_2280</name>
</gene>
<dbReference type="Gene3D" id="3.30.565.10">
    <property type="entry name" value="Histidine kinase-like ATPase, C-terminal domain"/>
    <property type="match status" value="1"/>
</dbReference>
<keyword evidence="4" id="KW-0597">Phosphoprotein</keyword>
<evidence type="ECO:0000256" key="6">
    <source>
        <dbReference type="ARBA" id="ARBA00022692"/>
    </source>
</evidence>
<proteinExistence type="predicted"/>
<reference evidence="14 15" key="1">
    <citation type="journal article" date="2018" name="Front. Microbiol.">
        <title>Hydrolytic Capabilities as a Key to Environmental Success: Chitinolytic and Cellulolytic Acidobacteria From Acidic Sub-arctic Soils and Boreal Peatlands.</title>
        <authorList>
            <person name="Belova S.E."/>
            <person name="Ravin N.V."/>
            <person name="Pankratov T.A."/>
            <person name="Rakitin A.L."/>
            <person name="Ivanova A.A."/>
            <person name="Beletsky A.V."/>
            <person name="Mardanov A.V."/>
            <person name="Sinninghe Damste J.S."/>
            <person name="Dedysh S.N."/>
        </authorList>
    </citation>
    <scope>NUCLEOTIDE SEQUENCE [LARGE SCALE GENOMIC DNA]</scope>
    <source>
        <strain evidence="14 15">SBC82</strain>
    </source>
</reference>
<dbReference type="CDD" id="cd06225">
    <property type="entry name" value="HAMP"/>
    <property type="match status" value="1"/>
</dbReference>
<dbReference type="InterPro" id="IPR036890">
    <property type="entry name" value="HATPase_C_sf"/>
</dbReference>
<dbReference type="RefSeq" id="WP_114207027.1">
    <property type="nucleotide sequence ID" value="NZ_CP030840.1"/>
</dbReference>
<evidence type="ECO:0000259" key="12">
    <source>
        <dbReference type="PROSITE" id="PS50109"/>
    </source>
</evidence>
<dbReference type="Gene3D" id="6.10.340.10">
    <property type="match status" value="1"/>
</dbReference>
<feature type="domain" description="Histidine kinase" evidence="12">
    <location>
        <begin position="252"/>
        <end position="469"/>
    </location>
</feature>
<dbReference type="PRINTS" id="PR00344">
    <property type="entry name" value="BCTRLSENSOR"/>
</dbReference>
<evidence type="ECO:0000256" key="4">
    <source>
        <dbReference type="ARBA" id="ARBA00022553"/>
    </source>
</evidence>
<evidence type="ECO:0000256" key="10">
    <source>
        <dbReference type="ARBA" id="ARBA00023136"/>
    </source>
</evidence>
<dbReference type="KEGG" id="abas:ACPOL_2280"/>
<dbReference type="Proteomes" id="UP000253606">
    <property type="component" value="Chromosome"/>
</dbReference>
<dbReference type="PROSITE" id="PS50109">
    <property type="entry name" value="HIS_KIN"/>
    <property type="match status" value="1"/>
</dbReference>
<keyword evidence="6 11" id="KW-0812">Transmembrane</keyword>
<dbReference type="GO" id="GO:0000155">
    <property type="term" value="F:phosphorelay sensor kinase activity"/>
    <property type="evidence" value="ECO:0007669"/>
    <property type="project" value="InterPro"/>
</dbReference>
<protein>
    <recommendedName>
        <fullName evidence="3">histidine kinase</fullName>
        <ecNumber evidence="3">2.7.13.3</ecNumber>
    </recommendedName>
</protein>
<dbReference type="SUPFAM" id="SSF158472">
    <property type="entry name" value="HAMP domain-like"/>
    <property type="match status" value="1"/>
</dbReference>
<feature type="transmembrane region" description="Helical" evidence="11">
    <location>
        <begin position="170"/>
        <end position="189"/>
    </location>
</feature>
<dbReference type="Pfam" id="PF00512">
    <property type="entry name" value="HisKA"/>
    <property type="match status" value="1"/>
</dbReference>
<evidence type="ECO:0000256" key="9">
    <source>
        <dbReference type="ARBA" id="ARBA00023012"/>
    </source>
</evidence>
<feature type="transmembrane region" description="Helical" evidence="11">
    <location>
        <begin position="12"/>
        <end position="33"/>
    </location>
</feature>
<dbReference type="CDD" id="cd00082">
    <property type="entry name" value="HisKA"/>
    <property type="match status" value="1"/>
</dbReference>
<dbReference type="InterPro" id="IPR003661">
    <property type="entry name" value="HisK_dim/P_dom"/>
</dbReference>
<evidence type="ECO:0000256" key="11">
    <source>
        <dbReference type="SAM" id="Phobius"/>
    </source>
</evidence>
<evidence type="ECO:0000313" key="14">
    <source>
        <dbReference type="EMBL" id="AXC11604.1"/>
    </source>
</evidence>
<keyword evidence="9" id="KW-0902">Two-component regulatory system</keyword>
<evidence type="ECO:0000256" key="3">
    <source>
        <dbReference type="ARBA" id="ARBA00012438"/>
    </source>
</evidence>
<feature type="domain" description="HAMP" evidence="13">
    <location>
        <begin position="191"/>
        <end position="244"/>
    </location>
</feature>
<evidence type="ECO:0000259" key="13">
    <source>
        <dbReference type="PROSITE" id="PS50885"/>
    </source>
</evidence>
<dbReference type="InterPro" id="IPR004358">
    <property type="entry name" value="Sig_transdc_His_kin-like_C"/>
</dbReference>
<comment type="subcellular location">
    <subcellularLocation>
        <location evidence="2">Membrane</location>
    </subcellularLocation>
</comment>
<dbReference type="InterPro" id="IPR005467">
    <property type="entry name" value="His_kinase_dom"/>
</dbReference>
<dbReference type="SMART" id="SM00387">
    <property type="entry name" value="HATPase_c"/>
    <property type="match status" value="1"/>
</dbReference>
<keyword evidence="10 11" id="KW-0472">Membrane</keyword>
<dbReference type="EMBL" id="CP030840">
    <property type="protein sequence ID" value="AXC11604.1"/>
    <property type="molecule type" value="Genomic_DNA"/>
</dbReference>
<dbReference type="SUPFAM" id="SSF55874">
    <property type="entry name" value="ATPase domain of HSP90 chaperone/DNA topoisomerase II/histidine kinase"/>
    <property type="match status" value="1"/>
</dbReference>
<dbReference type="Pfam" id="PF00672">
    <property type="entry name" value="HAMP"/>
    <property type="match status" value="1"/>
</dbReference>
<evidence type="ECO:0000256" key="1">
    <source>
        <dbReference type="ARBA" id="ARBA00000085"/>
    </source>
</evidence>
<comment type="catalytic activity">
    <reaction evidence="1">
        <text>ATP + protein L-histidine = ADP + protein N-phospho-L-histidine.</text>
        <dbReference type="EC" id="2.7.13.3"/>
    </reaction>
</comment>
<dbReference type="PANTHER" id="PTHR45436:SF5">
    <property type="entry name" value="SENSOR HISTIDINE KINASE TRCS"/>
    <property type="match status" value="1"/>
</dbReference>
<dbReference type="Pfam" id="PF02518">
    <property type="entry name" value="HATPase_c"/>
    <property type="match status" value="1"/>
</dbReference>
<dbReference type="PROSITE" id="PS50885">
    <property type="entry name" value="HAMP"/>
    <property type="match status" value="1"/>
</dbReference>
<dbReference type="InterPro" id="IPR036097">
    <property type="entry name" value="HisK_dim/P_sf"/>
</dbReference>
<dbReference type="AlphaFoldDB" id="A0A2Z5FYK8"/>
<keyword evidence="7 14" id="KW-0418">Kinase</keyword>
<keyword evidence="15" id="KW-1185">Reference proteome</keyword>
<dbReference type="OrthoDB" id="9796330at2"/>
<dbReference type="InterPro" id="IPR003594">
    <property type="entry name" value="HATPase_dom"/>
</dbReference>
<keyword evidence="5" id="KW-0808">Transferase</keyword>
<dbReference type="InterPro" id="IPR050428">
    <property type="entry name" value="TCS_sensor_his_kinase"/>
</dbReference>
<keyword evidence="8 11" id="KW-1133">Transmembrane helix</keyword>
<dbReference type="FunFam" id="3.30.565.10:FF:000006">
    <property type="entry name" value="Sensor histidine kinase WalK"/>
    <property type="match status" value="1"/>
</dbReference>
<organism evidence="14 15">
    <name type="scientific">Acidisarcina polymorpha</name>
    <dbReference type="NCBI Taxonomy" id="2211140"/>
    <lineage>
        <taxon>Bacteria</taxon>
        <taxon>Pseudomonadati</taxon>
        <taxon>Acidobacteriota</taxon>
        <taxon>Terriglobia</taxon>
        <taxon>Terriglobales</taxon>
        <taxon>Acidobacteriaceae</taxon>
        <taxon>Acidisarcina</taxon>
    </lineage>
</organism>
<dbReference type="Gene3D" id="1.10.287.130">
    <property type="match status" value="1"/>
</dbReference>
<dbReference type="EC" id="2.7.13.3" evidence="3"/>
<evidence type="ECO:0000256" key="8">
    <source>
        <dbReference type="ARBA" id="ARBA00022989"/>
    </source>
</evidence>
<dbReference type="InterPro" id="IPR003660">
    <property type="entry name" value="HAMP_dom"/>
</dbReference>
<dbReference type="GO" id="GO:0005886">
    <property type="term" value="C:plasma membrane"/>
    <property type="evidence" value="ECO:0007669"/>
    <property type="project" value="TreeGrafter"/>
</dbReference>
<accession>A0A2Z5FYK8</accession>
<sequence length="471" mass="52908">MKPPPIRVRLTAWYLVVISTALTVSFFAVYFGIQRAIEDTVDTQLEARSDTLIRFLEHYNPPRVAAGSQPLPAEAALGPGDQLYQISDVSGAMLFQSPAMRELQVPLDVNQLYHHYRHHRDQGNFTTYYRRSSDVRVLASLVQLQGNAYRIQVATDVNPFYEILETFRKWSWAGLPLIVCLAGLGGYWLTGRAMKPVHDLVHSTRDISEHSLSRRIPVPAAQDELRQLAETINAMLARLESAFTRVTRFTADASHELRTPITVIRTTAEVILERERSSAELREMVGLILRESESTSTLIEQLLTLARTDADTEQLNLEELELRSLLAELDASSRVLAESRSLQWTMEVPDQPVVIHADQANLRRMLLILIENACRYTEPNGSVRLSLRVQKPEALIEVTDTGIGIPPEELTHIFDRFYRASNARFFDPEGTGLGLPIARWIATSHGGTLTAQSTLGRGTCMAVRLRLSGNE</sequence>
<dbReference type="CDD" id="cd00075">
    <property type="entry name" value="HATPase"/>
    <property type="match status" value="1"/>
</dbReference>
<evidence type="ECO:0000256" key="7">
    <source>
        <dbReference type="ARBA" id="ARBA00022777"/>
    </source>
</evidence>
<dbReference type="SUPFAM" id="SSF47384">
    <property type="entry name" value="Homodimeric domain of signal transducing histidine kinase"/>
    <property type="match status" value="1"/>
</dbReference>
<evidence type="ECO:0000256" key="2">
    <source>
        <dbReference type="ARBA" id="ARBA00004370"/>
    </source>
</evidence>
<dbReference type="SMART" id="SM00304">
    <property type="entry name" value="HAMP"/>
    <property type="match status" value="1"/>
</dbReference>
<dbReference type="SMART" id="SM00388">
    <property type="entry name" value="HisKA"/>
    <property type="match status" value="1"/>
</dbReference>
<evidence type="ECO:0000256" key="5">
    <source>
        <dbReference type="ARBA" id="ARBA00022679"/>
    </source>
</evidence>